<keyword evidence="9" id="KW-1185">Reference proteome</keyword>
<dbReference type="CDD" id="cd14414">
    <property type="entry name" value="UBA_FAF2"/>
    <property type="match status" value="1"/>
</dbReference>
<dbReference type="InterPro" id="IPR001012">
    <property type="entry name" value="UBX_dom"/>
</dbReference>
<feature type="region of interest" description="Disordered" evidence="6">
    <location>
        <begin position="295"/>
        <end position="342"/>
    </location>
</feature>
<evidence type="ECO:0000313" key="9">
    <source>
        <dbReference type="Proteomes" id="UP000655588"/>
    </source>
</evidence>
<dbReference type="Pfam" id="PF22566">
    <property type="entry name" value="UBA_8"/>
    <property type="match status" value="1"/>
</dbReference>
<keyword evidence="4" id="KW-0256">Endoplasmic reticulum</keyword>
<dbReference type="AlphaFoldDB" id="A0A833RSJ1"/>
<keyword evidence="3" id="KW-0963">Cytoplasm</keyword>
<feature type="compositionally biased region" description="Basic and acidic residues" evidence="6">
    <location>
        <begin position="310"/>
        <end position="339"/>
    </location>
</feature>
<sequence length="449" mass="52412">MADFALNGFSSDQTEKILQFQDLTGIEDLSICRDVLQRHNWNLEVAVQEQLNLYEGRPSMYAQDSRSRPPQVVDDSSSRIYFHYSGSPNGRGSYLWYIFSFCYERVISILQLLLSIFRRNVRPEKNFTTKTNMLIAFQVSSDPVEDVISFIRSYEEAYGNSHPVFYQGSYSQALSDAKQELRFLLVYLHKDEAQNIDQWCRNTLGNLQIIQYINIHTLFWACNVQSGEGYKVAEALKSGSYPFLAVIVLKDNKMTVVGRMEGTPSPSELIFRLQTIIDHNEINLIQARQERAERSAAQSLRQQQDQAYEESLRADQEKDRRREEERRAREEQEAREKEQLNAQEMEIQRIRREKELTVCKVPLEPEPTNPNACHLQIKLGERTMKRRFLMSDTLEDVYHWIFSQPDSPVSFEITTSFPKRILYPCREILTLLDAGLTHREVLHVNDLDD</sequence>
<dbReference type="Gene3D" id="3.40.30.10">
    <property type="entry name" value="Glutaredoxin"/>
    <property type="match status" value="1"/>
</dbReference>
<protein>
    <recommendedName>
        <fullName evidence="7">UBX domain-containing protein</fullName>
    </recommendedName>
</protein>
<proteinExistence type="predicted"/>
<evidence type="ECO:0000256" key="5">
    <source>
        <dbReference type="ARBA" id="ARBA00023054"/>
    </source>
</evidence>
<dbReference type="SUPFAM" id="SSF54236">
    <property type="entry name" value="Ubiquitin-like"/>
    <property type="match status" value="1"/>
</dbReference>
<dbReference type="Gene3D" id="1.10.8.10">
    <property type="entry name" value="DNA helicase RuvA subunit, C-terminal domain"/>
    <property type="match status" value="1"/>
</dbReference>
<dbReference type="InterPro" id="IPR006577">
    <property type="entry name" value="UAS"/>
</dbReference>
<organism evidence="8 9">
    <name type="scientific">Frieseomelitta varia</name>
    <dbReference type="NCBI Taxonomy" id="561572"/>
    <lineage>
        <taxon>Eukaryota</taxon>
        <taxon>Metazoa</taxon>
        <taxon>Ecdysozoa</taxon>
        <taxon>Arthropoda</taxon>
        <taxon>Hexapoda</taxon>
        <taxon>Insecta</taxon>
        <taxon>Pterygota</taxon>
        <taxon>Neoptera</taxon>
        <taxon>Endopterygota</taxon>
        <taxon>Hymenoptera</taxon>
        <taxon>Apocrita</taxon>
        <taxon>Aculeata</taxon>
        <taxon>Apoidea</taxon>
        <taxon>Anthophila</taxon>
        <taxon>Apidae</taxon>
        <taxon>Frieseomelitta</taxon>
    </lineage>
</organism>
<comment type="caution">
    <text evidence="8">The sequence shown here is derived from an EMBL/GenBank/DDBJ whole genome shotgun (WGS) entry which is preliminary data.</text>
</comment>
<dbReference type="Pfam" id="PF00789">
    <property type="entry name" value="UBX"/>
    <property type="match status" value="1"/>
</dbReference>
<dbReference type="PROSITE" id="PS50033">
    <property type="entry name" value="UBX"/>
    <property type="match status" value="1"/>
</dbReference>
<dbReference type="PANTHER" id="PTHR23322">
    <property type="entry name" value="FAS-ASSOCIATED PROTEIN"/>
    <property type="match status" value="1"/>
</dbReference>
<dbReference type="InterPro" id="IPR009060">
    <property type="entry name" value="UBA-like_sf"/>
</dbReference>
<name>A0A833RSJ1_9HYME</name>
<dbReference type="SUPFAM" id="SSF46934">
    <property type="entry name" value="UBA-like"/>
    <property type="match status" value="1"/>
</dbReference>
<gene>
    <name evidence="8" type="ORF">E2986_09066</name>
</gene>
<dbReference type="InterPro" id="IPR050730">
    <property type="entry name" value="UBX_domain-protein"/>
</dbReference>
<evidence type="ECO:0000256" key="6">
    <source>
        <dbReference type="SAM" id="MobiDB-lite"/>
    </source>
</evidence>
<keyword evidence="5" id="KW-0175">Coiled coil</keyword>
<dbReference type="EMBL" id="WNWW01000727">
    <property type="protein sequence ID" value="KAF3422371.1"/>
    <property type="molecule type" value="Genomic_DNA"/>
</dbReference>
<comment type="subcellular location">
    <subcellularLocation>
        <location evidence="2">Cytoplasm</location>
    </subcellularLocation>
    <subcellularLocation>
        <location evidence="1">Endoplasmic reticulum</location>
    </subcellularLocation>
</comment>
<dbReference type="SMART" id="SM00166">
    <property type="entry name" value="UBX"/>
    <property type="match status" value="1"/>
</dbReference>
<dbReference type="SMART" id="SM00594">
    <property type="entry name" value="UAS"/>
    <property type="match status" value="1"/>
</dbReference>
<evidence type="ECO:0000256" key="1">
    <source>
        <dbReference type="ARBA" id="ARBA00004240"/>
    </source>
</evidence>
<evidence type="ECO:0000256" key="4">
    <source>
        <dbReference type="ARBA" id="ARBA00022824"/>
    </source>
</evidence>
<evidence type="ECO:0000313" key="8">
    <source>
        <dbReference type="EMBL" id="KAF3422371.1"/>
    </source>
</evidence>
<evidence type="ECO:0000259" key="7">
    <source>
        <dbReference type="PROSITE" id="PS50033"/>
    </source>
</evidence>
<dbReference type="PANTHER" id="PTHR23322:SF1">
    <property type="entry name" value="FAS-ASSOCIATED FACTOR 2"/>
    <property type="match status" value="1"/>
</dbReference>
<dbReference type="InterPro" id="IPR036249">
    <property type="entry name" value="Thioredoxin-like_sf"/>
</dbReference>
<dbReference type="GO" id="GO:0005783">
    <property type="term" value="C:endoplasmic reticulum"/>
    <property type="evidence" value="ECO:0007669"/>
    <property type="project" value="UniProtKB-SubCell"/>
</dbReference>
<evidence type="ECO:0000256" key="2">
    <source>
        <dbReference type="ARBA" id="ARBA00004496"/>
    </source>
</evidence>
<dbReference type="InterPro" id="IPR049483">
    <property type="entry name" value="FAF1_2-like_UAS"/>
</dbReference>
<dbReference type="SUPFAM" id="SSF52833">
    <property type="entry name" value="Thioredoxin-like"/>
    <property type="match status" value="1"/>
</dbReference>
<dbReference type="GO" id="GO:0043130">
    <property type="term" value="F:ubiquitin binding"/>
    <property type="evidence" value="ECO:0007669"/>
    <property type="project" value="TreeGrafter"/>
</dbReference>
<evidence type="ECO:0000256" key="3">
    <source>
        <dbReference type="ARBA" id="ARBA00022490"/>
    </source>
</evidence>
<dbReference type="Proteomes" id="UP000655588">
    <property type="component" value="Unassembled WGS sequence"/>
</dbReference>
<reference evidence="8" key="1">
    <citation type="submission" date="2019-11" db="EMBL/GenBank/DDBJ databases">
        <title>The nuclear and mitochondrial genomes of Frieseomelitta varia - a highly eusocial stingless bee (Meliponini) with a permanently sterile worker caste.</title>
        <authorList>
            <person name="Freitas F.C.P."/>
            <person name="Lourenco A.P."/>
            <person name="Nunes F.M.F."/>
            <person name="Paschoal A.R."/>
            <person name="Abreu F.C.P."/>
            <person name="Barbin F.O."/>
            <person name="Bataglia L."/>
            <person name="Cardoso-Junior C.A.M."/>
            <person name="Cervoni M.S."/>
            <person name="Silva S.R."/>
            <person name="Dalarmi F."/>
            <person name="Del Lama M.A."/>
            <person name="Depintor T.S."/>
            <person name="Ferreira K.M."/>
            <person name="Goria P.S."/>
            <person name="Jaskot M.C."/>
            <person name="Lago D.C."/>
            <person name="Luna-Lucena D."/>
            <person name="Moda L.M."/>
            <person name="Nascimento L."/>
            <person name="Pedrino M."/>
            <person name="Rabico F.O."/>
            <person name="Sanches F.C."/>
            <person name="Santos D.E."/>
            <person name="Santos C.G."/>
            <person name="Vieira J."/>
            <person name="Lopes T.F."/>
            <person name="Barchuk A.R."/>
            <person name="Hartfelder K."/>
            <person name="Simoes Z.L.P."/>
            <person name="Bitondi M.M.G."/>
            <person name="Pinheiro D.G."/>
        </authorList>
    </citation>
    <scope>NUCLEOTIDE SEQUENCE</scope>
    <source>
        <strain evidence="8">USP_RPSP 00005682</strain>
        <tissue evidence="8">Whole individual</tissue>
    </source>
</reference>
<dbReference type="InterPro" id="IPR054109">
    <property type="entry name" value="UBA_8"/>
</dbReference>
<dbReference type="GO" id="GO:0036503">
    <property type="term" value="P:ERAD pathway"/>
    <property type="evidence" value="ECO:0007669"/>
    <property type="project" value="TreeGrafter"/>
</dbReference>
<accession>A0A833RSJ1</accession>
<dbReference type="InterPro" id="IPR029071">
    <property type="entry name" value="Ubiquitin-like_domsf"/>
</dbReference>
<feature type="domain" description="UBX" evidence="7">
    <location>
        <begin position="382"/>
        <end position="444"/>
    </location>
</feature>
<dbReference type="Pfam" id="PF21021">
    <property type="entry name" value="FAF1"/>
    <property type="match status" value="1"/>
</dbReference>
<dbReference type="Gene3D" id="3.10.20.90">
    <property type="entry name" value="Phosphatidylinositol 3-kinase Catalytic Subunit, Chain A, domain 1"/>
    <property type="match status" value="1"/>
</dbReference>